<dbReference type="NCBIfam" id="TIGR01509">
    <property type="entry name" value="HAD-SF-IA-v3"/>
    <property type="match status" value="1"/>
</dbReference>
<gene>
    <name evidence="1" type="primary">A05p009870.1_BraROA</name>
    <name evidence="1" type="ORF">IGI04_017968</name>
</gene>
<protein>
    <submittedName>
        <fullName evidence="1">Uncharacterized protein</fullName>
    </submittedName>
</protein>
<accession>A0ABQ7MBJ8</accession>
<dbReference type="InterPro" id="IPR006439">
    <property type="entry name" value="HAD-SF_hydro_IA"/>
</dbReference>
<dbReference type="InterPro" id="IPR023214">
    <property type="entry name" value="HAD_sf"/>
</dbReference>
<dbReference type="Pfam" id="PF00702">
    <property type="entry name" value="Hydrolase"/>
    <property type="match status" value="1"/>
</dbReference>
<reference evidence="1 2" key="1">
    <citation type="submission" date="2021-03" db="EMBL/GenBank/DDBJ databases">
        <authorList>
            <person name="King G.J."/>
            <person name="Bancroft I."/>
            <person name="Baten A."/>
            <person name="Bloomfield J."/>
            <person name="Borpatragohain P."/>
            <person name="He Z."/>
            <person name="Irish N."/>
            <person name="Irwin J."/>
            <person name="Liu K."/>
            <person name="Mauleon R.P."/>
            <person name="Moore J."/>
            <person name="Morris R."/>
            <person name="Ostergaard L."/>
            <person name="Wang B."/>
            <person name="Wells R."/>
        </authorList>
    </citation>
    <scope>NUCLEOTIDE SEQUENCE [LARGE SCALE GENOMIC DNA]</scope>
    <source>
        <strain evidence="1">R-o-18</strain>
        <tissue evidence="1">Leaf</tissue>
    </source>
</reference>
<dbReference type="SUPFAM" id="SSF56784">
    <property type="entry name" value="HAD-like"/>
    <property type="match status" value="1"/>
</dbReference>
<dbReference type="Gene3D" id="1.10.150.450">
    <property type="match status" value="1"/>
</dbReference>
<dbReference type="EMBL" id="JADBGQ010000005">
    <property type="protein sequence ID" value="KAG5396154.1"/>
    <property type="molecule type" value="Genomic_DNA"/>
</dbReference>
<comment type="caution">
    <text evidence="1">The sequence shown here is derived from an EMBL/GenBank/DDBJ whole genome shotgun (WGS) entry which is preliminary data.</text>
</comment>
<evidence type="ECO:0000313" key="1">
    <source>
        <dbReference type="EMBL" id="KAG5396154.1"/>
    </source>
</evidence>
<dbReference type="NCBIfam" id="TIGR01993">
    <property type="entry name" value="Pyr-5-nucltdase"/>
    <property type="match status" value="1"/>
</dbReference>
<sequence length="669" mass="74990">MKHNNSSRPVDHIAKLVDKMVRNRISSTGYILKPNLQELPDTSIETRLQPPPLDAGEPSGRWRRVLRFSSSHLSRFRFVSTVYVSPPTWFSVSVNISAHAKFPPRRKLVLVSRRSWLSHYRSGSTGSDFSWGIPQPVEILAGFSSRFPSPSSCCYAHLPLDEYPPLVGVEAIHLLQVEPHKPDPPPSPHRNRKNRKSFSYLPTLCLISPSVGLRPEPMTHHSPNVSHPVTCRCTSTAVLSSFRRGQVSYLLGVFTKTDVQIWSYLSCAKSLLFTHLPVDSSSSTSSSLAAFSLEKQTTTSLLRSVSLPNIKWKCPSISISVLLSCVAVRLGPEDATGFVSAILRGEDWMLTSLVTISQLSGREGFIDAFELGLEFAVIFYEELSYLSAFVIVVYHFNQRGWFIPSVYYLDDTLYPLSSGIARECGQNIKDYMVEKLGIDKSKILELSNSLYKNYGTTMAGLRAIGYDFDYDEYHSYVHGRLPYDNIKPDPILRTILLSLPLRKIIFTNADKLHAVRALERLGLEDCFEGIVCFESLNSTNRDNIHDNNEIFDIITYLSSDHEHSFSGLPKTPIICKPSETAIVKAIEIANIDPKRTLFFEDSVRNIQAGKRVGLSTVLVGTSQRVKCADYAVENIHNLKEALPELWESEAKPETVRYSGKLAVETPVIA</sequence>
<keyword evidence="2" id="KW-1185">Reference proteome</keyword>
<proteinExistence type="predicted"/>
<name>A0ABQ7MBJ8_BRACM</name>
<dbReference type="PANTHER" id="PTHR12725">
    <property type="entry name" value="HALOACID DEHALOGENASE-LIKE HYDROLASE"/>
    <property type="match status" value="1"/>
</dbReference>
<dbReference type="Gene3D" id="3.40.50.1000">
    <property type="entry name" value="HAD superfamily/HAD-like"/>
    <property type="match status" value="1"/>
</dbReference>
<dbReference type="InterPro" id="IPR010237">
    <property type="entry name" value="Pyr-5-nucltdase"/>
</dbReference>
<organism evidence="1 2">
    <name type="scientific">Brassica rapa subsp. trilocularis</name>
    <dbReference type="NCBI Taxonomy" id="1813537"/>
    <lineage>
        <taxon>Eukaryota</taxon>
        <taxon>Viridiplantae</taxon>
        <taxon>Streptophyta</taxon>
        <taxon>Embryophyta</taxon>
        <taxon>Tracheophyta</taxon>
        <taxon>Spermatophyta</taxon>
        <taxon>Magnoliopsida</taxon>
        <taxon>eudicotyledons</taxon>
        <taxon>Gunneridae</taxon>
        <taxon>Pentapetalae</taxon>
        <taxon>rosids</taxon>
        <taxon>malvids</taxon>
        <taxon>Brassicales</taxon>
        <taxon>Brassicaceae</taxon>
        <taxon>Brassiceae</taxon>
        <taxon>Brassica</taxon>
    </lineage>
</organism>
<dbReference type="InterPro" id="IPR036412">
    <property type="entry name" value="HAD-like_sf"/>
</dbReference>
<dbReference type="PANTHER" id="PTHR12725:SF82">
    <property type="entry name" value="HALOACID DEHALOGENASE-LIKE HYDROLASE (HAD) SUPERFAMILY PROTEIN"/>
    <property type="match status" value="1"/>
</dbReference>
<dbReference type="Proteomes" id="UP000823674">
    <property type="component" value="Chromosome A05"/>
</dbReference>
<evidence type="ECO:0000313" key="2">
    <source>
        <dbReference type="Proteomes" id="UP000823674"/>
    </source>
</evidence>